<dbReference type="InterPro" id="IPR017927">
    <property type="entry name" value="FAD-bd_FR_type"/>
</dbReference>
<gene>
    <name evidence="3" type="ordered locus">Corgl_1745</name>
</gene>
<dbReference type="GO" id="GO:0050660">
    <property type="term" value="F:flavin adenine dinucleotide binding"/>
    <property type="evidence" value="ECO:0007669"/>
    <property type="project" value="InterPro"/>
</dbReference>
<dbReference type="AlphaFoldDB" id="F2N992"/>
<dbReference type="Gene3D" id="2.40.30.10">
    <property type="entry name" value="Translation factors"/>
    <property type="match status" value="1"/>
</dbReference>
<dbReference type="GO" id="GO:0006221">
    <property type="term" value="P:pyrimidine nucleotide biosynthetic process"/>
    <property type="evidence" value="ECO:0007669"/>
    <property type="project" value="InterPro"/>
</dbReference>
<dbReference type="PANTHER" id="PTHR43513:SF3">
    <property type="entry name" value="DIHYDROOROTATE DEHYDROGENASE B (NAD(+)), ELECTRON TRANSFER SUBUNIT-RELATED"/>
    <property type="match status" value="1"/>
</dbReference>
<evidence type="ECO:0000256" key="1">
    <source>
        <dbReference type="PIRSR" id="PIRSR006816-2"/>
    </source>
</evidence>
<keyword evidence="3" id="KW-0560">Oxidoreductase</keyword>
<sequence length="279" mass="30745">MFKILKKTQFSEKVFEYRVHAPKLAKKAHAGQFLMVRTCETGERVPFTFANWSPEEGWIEFIFMVIGKTTRCLAELEEGDEIADLTGPLGCPTEIEGDRVAVVGGGVGLAIAYPVARTMCEEGKKVSVIMGARTKDLLILFEQFAALPLENLFITTDDGTMGEKGVVTLPLERLCETDSIDSTFVVGPVPMMKYSTLTCRKYKIPIVASLNPIMVDGTGMCGCCRVEVGGETKFACVDGPDFDASLVDWDDLAHRQATYLAEEADSIKHHEEDCACHRK</sequence>
<keyword evidence="1" id="KW-0411">Iron-sulfur</keyword>
<dbReference type="RefSeq" id="WP_013709582.1">
    <property type="nucleotide sequence ID" value="NC_015389.1"/>
</dbReference>
<dbReference type="Proteomes" id="UP000006851">
    <property type="component" value="Chromosome"/>
</dbReference>
<comment type="cofactor">
    <cofactor evidence="1">
        <name>[2Fe-2S] cluster</name>
        <dbReference type="ChEBI" id="CHEBI:190135"/>
    </cofactor>
    <text evidence="1">Binds 1 [2Fe-2S] cluster per subunit.</text>
</comment>
<dbReference type="EC" id="1.8.1.-" evidence="3"/>
<keyword evidence="1" id="KW-0408">Iron</keyword>
<reference evidence="4" key="1">
    <citation type="journal article" date="2013" name="Stand. Genomic Sci.">
        <title>Complete genome sequence of Coriobacterium glomerans type strain (PW2(T)) from the midgut of Pyrrhocoris apterus L. (red soldier bug).</title>
        <authorList>
            <person name="Stackebrandt E."/>
            <person name="Zeytun A."/>
            <person name="Lapidus A."/>
            <person name="Nolan M."/>
            <person name="Lucas S."/>
            <person name="Hammon N."/>
            <person name="Deshpande S."/>
            <person name="Cheng J.F."/>
            <person name="Tapia R."/>
            <person name="Goodwin L.A."/>
            <person name="Pitluck S."/>
            <person name="Liolios K."/>
            <person name="Pagani I."/>
            <person name="Ivanova N."/>
            <person name="Mavromatis K."/>
            <person name="Mikhailova N."/>
            <person name="Huntemann M."/>
            <person name="Pati A."/>
            <person name="Chen A."/>
            <person name="Palaniappan K."/>
            <person name="Chang Y.J."/>
            <person name="Land M."/>
            <person name="Hauser L."/>
            <person name="Rohde M."/>
            <person name="Pukall R."/>
            <person name="Goker M."/>
            <person name="Detter J.C."/>
            <person name="Woyke T."/>
            <person name="Bristow J."/>
            <person name="Eisen J.A."/>
            <person name="Markowitz V."/>
            <person name="Hugenholtz P."/>
            <person name="Kyrpides N.C."/>
            <person name="Klenk H.P."/>
        </authorList>
    </citation>
    <scope>NUCLEOTIDE SEQUENCE</scope>
    <source>
        <strain evidence="4">ATCC 49209 / DSM 20642 / JCM 10262 / PW2</strain>
    </source>
</reference>
<evidence type="ECO:0000259" key="2">
    <source>
        <dbReference type="PROSITE" id="PS51384"/>
    </source>
</evidence>
<dbReference type="GO" id="GO:0046872">
    <property type="term" value="F:metal ion binding"/>
    <property type="evidence" value="ECO:0007669"/>
    <property type="project" value="UniProtKB-KW"/>
</dbReference>
<dbReference type="PROSITE" id="PS51384">
    <property type="entry name" value="FAD_FR"/>
    <property type="match status" value="1"/>
</dbReference>
<feature type="domain" description="FAD-binding FR-type" evidence="2">
    <location>
        <begin position="1"/>
        <end position="95"/>
    </location>
</feature>
<evidence type="ECO:0000313" key="3">
    <source>
        <dbReference type="EMBL" id="AEB07840.1"/>
    </source>
</evidence>
<dbReference type="InterPro" id="IPR019480">
    <property type="entry name" value="Dihydroorotate_DH_Fe-S-bd"/>
</dbReference>
<keyword evidence="1" id="KW-0479">Metal-binding</keyword>
<dbReference type="HOGENOM" id="CLU_003827_1_0_11"/>
<organism evidence="3 4">
    <name type="scientific">Coriobacterium glomerans (strain ATCC 49209 / DSM 20642 / JCM 10262 / PW2)</name>
    <dbReference type="NCBI Taxonomy" id="700015"/>
    <lineage>
        <taxon>Bacteria</taxon>
        <taxon>Bacillati</taxon>
        <taxon>Actinomycetota</taxon>
        <taxon>Coriobacteriia</taxon>
        <taxon>Coriobacteriales</taxon>
        <taxon>Coriobacteriaceae</taxon>
        <taxon>Coriobacterium</taxon>
    </lineage>
</organism>
<dbReference type="InterPro" id="IPR012165">
    <property type="entry name" value="Cyt_c3_hydrogenase_gsu"/>
</dbReference>
<name>F2N992_CORGP</name>
<dbReference type="PIRSF" id="PIRSF006816">
    <property type="entry name" value="Cyc3_hyd_g"/>
    <property type="match status" value="1"/>
</dbReference>
<dbReference type="STRING" id="700015.Corgl_1745"/>
<proteinExistence type="predicted"/>
<dbReference type="GO" id="GO:0016491">
    <property type="term" value="F:oxidoreductase activity"/>
    <property type="evidence" value="ECO:0007669"/>
    <property type="project" value="UniProtKB-KW"/>
</dbReference>
<dbReference type="CDD" id="cd06219">
    <property type="entry name" value="DHOD_e_trans_like1"/>
    <property type="match status" value="1"/>
</dbReference>
<dbReference type="Pfam" id="PF10418">
    <property type="entry name" value="DHODB_Fe-S_bind"/>
    <property type="match status" value="1"/>
</dbReference>
<feature type="binding site" evidence="1">
    <location>
        <position position="221"/>
    </location>
    <ligand>
        <name>[2Fe-2S] cluster</name>
        <dbReference type="ChEBI" id="CHEBI:190135"/>
    </ligand>
</feature>
<keyword evidence="1" id="KW-0001">2Fe-2S</keyword>
<dbReference type="Gene3D" id="3.40.50.80">
    <property type="entry name" value="Nucleotide-binding domain of ferredoxin-NADP reductase (FNR) module"/>
    <property type="match status" value="1"/>
</dbReference>
<dbReference type="EMBL" id="CP002628">
    <property type="protein sequence ID" value="AEB07840.1"/>
    <property type="molecule type" value="Genomic_DNA"/>
</dbReference>
<protein>
    <submittedName>
        <fullName evidence="3">Sulfide dehydrogenase (Flavoprotein) subunit SudB</fullName>
        <ecNumber evidence="3">1.8.1.-</ecNumber>
    </submittedName>
</protein>
<dbReference type="InterPro" id="IPR017938">
    <property type="entry name" value="Riboflavin_synthase-like_b-brl"/>
</dbReference>
<feature type="binding site" evidence="1">
    <location>
        <position position="236"/>
    </location>
    <ligand>
        <name>[2Fe-2S] cluster</name>
        <dbReference type="ChEBI" id="CHEBI:190135"/>
    </ligand>
</feature>
<dbReference type="eggNOG" id="COG0543">
    <property type="taxonomic scope" value="Bacteria"/>
</dbReference>
<dbReference type="OrthoDB" id="9796486at2"/>
<accession>F2N992</accession>
<dbReference type="GO" id="GO:0051537">
    <property type="term" value="F:2 iron, 2 sulfur cluster binding"/>
    <property type="evidence" value="ECO:0007669"/>
    <property type="project" value="UniProtKB-KW"/>
</dbReference>
<dbReference type="PANTHER" id="PTHR43513">
    <property type="entry name" value="DIHYDROOROTATE DEHYDROGENASE B (NAD(+)), ELECTRON TRANSFER SUBUNIT"/>
    <property type="match status" value="1"/>
</dbReference>
<dbReference type="InterPro" id="IPR039261">
    <property type="entry name" value="FNR_nucleotide-bd"/>
</dbReference>
<dbReference type="InterPro" id="IPR050353">
    <property type="entry name" value="PyrK_electron_transfer"/>
</dbReference>
<feature type="binding site" evidence="1">
    <location>
        <position position="224"/>
    </location>
    <ligand>
        <name>[2Fe-2S] cluster</name>
        <dbReference type="ChEBI" id="CHEBI:190135"/>
    </ligand>
</feature>
<dbReference type="SUPFAM" id="SSF52343">
    <property type="entry name" value="Ferredoxin reductase-like, C-terminal NADP-linked domain"/>
    <property type="match status" value="1"/>
</dbReference>
<evidence type="ECO:0000313" key="4">
    <source>
        <dbReference type="Proteomes" id="UP000006851"/>
    </source>
</evidence>
<keyword evidence="4" id="KW-1185">Reference proteome</keyword>
<dbReference type="NCBIfam" id="NF004862">
    <property type="entry name" value="PRK06222.1"/>
    <property type="match status" value="1"/>
</dbReference>
<dbReference type="SUPFAM" id="SSF63380">
    <property type="entry name" value="Riboflavin synthase domain-like"/>
    <property type="match status" value="1"/>
</dbReference>
<dbReference type="KEGG" id="cgo:Corgl_1745"/>